<keyword evidence="2 3" id="KW-0560">Oxidoreductase</keyword>
<dbReference type="Proteomes" id="UP000809273">
    <property type="component" value="Unassembled WGS sequence"/>
</dbReference>
<dbReference type="InterPro" id="IPR012394">
    <property type="entry name" value="Aldehyde_DH_NAD(P)"/>
</dbReference>
<dbReference type="SUPFAM" id="SSF53720">
    <property type="entry name" value="ALDH-like"/>
    <property type="match status" value="1"/>
</dbReference>
<feature type="active site" evidence="4">
    <location>
        <position position="284"/>
    </location>
</feature>
<feature type="active site" evidence="4 5">
    <location>
        <position position="250"/>
    </location>
</feature>
<name>A0A9D8KCQ4_9DELT</name>
<evidence type="ECO:0000256" key="4">
    <source>
        <dbReference type="PIRSR" id="PIRSR036492-1"/>
    </source>
</evidence>
<dbReference type="InterPro" id="IPR016162">
    <property type="entry name" value="Ald_DH_N"/>
</dbReference>
<dbReference type="InterPro" id="IPR016163">
    <property type="entry name" value="Ald_DH_C"/>
</dbReference>
<organism evidence="8 9">
    <name type="scientific">Candidatus Zymogenus saltonus</name>
    <dbReference type="NCBI Taxonomy" id="2844893"/>
    <lineage>
        <taxon>Bacteria</taxon>
        <taxon>Deltaproteobacteria</taxon>
        <taxon>Candidatus Zymogenia</taxon>
        <taxon>Candidatus Zymogeniales</taxon>
        <taxon>Candidatus Zymogenaceae</taxon>
        <taxon>Candidatus Zymogenus</taxon>
    </lineage>
</organism>
<reference evidence="8" key="1">
    <citation type="journal article" date="2021" name="Environ. Microbiol.">
        <title>Genomic characterization of three novel Desulfobacterota classes expand the metabolic and phylogenetic diversity of the phylum.</title>
        <authorList>
            <person name="Murphy C.L."/>
            <person name="Biggerstaff J."/>
            <person name="Eichhorn A."/>
            <person name="Ewing E."/>
            <person name="Shahan R."/>
            <person name="Soriano D."/>
            <person name="Stewart S."/>
            <person name="VanMol K."/>
            <person name="Walker R."/>
            <person name="Walters P."/>
            <person name="Elshahed M.S."/>
            <person name="Youssef N.H."/>
        </authorList>
    </citation>
    <scope>NUCLEOTIDE SEQUENCE</scope>
    <source>
        <strain evidence="8">Zod_Metabat.24</strain>
    </source>
</reference>
<evidence type="ECO:0000256" key="5">
    <source>
        <dbReference type="PROSITE-ProRule" id="PRU10007"/>
    </source>
</evidence>
<gene>
    <name evidence="8" type="ORF">JW984_00750</name>
</gene>
<dbReference type="FunFam" id="3.40.309.10:FF:000009">
    <property type="entry name" value="Aldehyde dehydrogenase A"/>
    <property type="match status" value="1"/>
</dbReference>
<dbReference type="PROSITE" id="PS00687">
    <property type="entry name" value="ALDEHYDE_DEHYDR_GLU"/>
    <property type="match status" value="1"/>
</dbReference>
<feature type="domain" description="Aldehyde dehydrogenase" evidence="7">
    <location>
        <begin position="22"/>
        <end position="472"/>
    </location>
</feature>
<dbReference type="PANTHER" id="PTHR11699">
    <property type="entry name" value="ALDEHYDE DEHYDROGENASE-RELATED"/>
    <property type="match status" value="1"/>
</dbReference>
<evidence type="ECO:0000313" key="8">
    <source>
        <dbReference type="EMBL" id="MBN1571707.1"/>
    </source>
</evidence>
<proteinExistence type="inferred from homology"/>
<dbReference type="InterPro" id="IPR015590">
    <property type="entry name" value="Aldehyde_DH_dom"/>
</dbReference>
<protein>
    <recommendedName>
        <fullName evidence="3">Aldehyde dehydrogenase</fullName>
    </recommendedName>
</protein>
<evidence type="ECO:0000256" key="6">
    <source>
        <dbReference type="RuleBase" id="RU003345"/>
    </source>
</evidence>
<dbReference type="AlphaFoldDB" id="A0A9D8KCQ4"/>
<evidence type="ECO:0000256" key="1">
    <source>
        <dbReference type="ARBA" id="ARBA00009986"/>
    </source>
</evidence>
<reference evidence="8" key="2">
    <citation type="submission" date="2021-01" db="EMBL/GenBank/DDBJ databases">
        <authorList>
            <person name="Hahn C.R."/>
            <person name="Youssef N.H."/>
            <person name="Elshahed M."/>
        </authorList>
    </citation>
    <scope>NUCLEOTIDE SEQUENCE</scope>
    <source>
        <strain evidence="8">Zod_Metabat.24</strain>
    </source>
</reference>
<dbReference type="InterPro" id="IPR029510">
    <property type="entry name" value="Ald_DH_CS_GLU"/>
</dbReference>
<evidence type="ECO:0000313" key="9">
    <source>
        <dbReference type="Proteomes" id="UP000809273"/>
    </source>
</evidence>
<evidence type="ECO:0000259" key="7">
    <source>
        <dbReference type="Pfam" id="PF00171"/>
    </source>
</evidence>
<evidence type="ECO:0000256" key="2">
    <source>
        <dbReference type="ARBA" id="ARBA00023002"/>
    </source>
</evidence>
<dbReference type="Pfam" id="PF00171">
    <property type="entry name" value="Aldedh"/>
    <property type="match status" value="1"/>
</dbReference>
<dbReference type="CDD" id="cd07099">
    <property type="entry name" value="ALDH_DDALDH"/>
    <property type="match status" value="1"/>
</dbReference>
<comment type="caution">
    <text evidence="8">The sequence shown here is derived from an EMBL/GenBank/DDBJ whole genome shotgun (WGS) entry which is preliminary data.</text>
</comment>
<dbReference type="PIRSF" id="PIRSF036492">
    <property type="entry name" value="ALDH"/>
    <property type="match status" value="1"/>
</dbReference>
<dbReference type="Gene3D" id="3.40.605.10">
    <property type="entry name" value="Aldehyde Dehydrogenase, Chain A, domain 1"/>
    <property type="match status" value="1"/>
</dbReference>
<dbReference type="GO" id="GO:0016620">
    <property type="term" value="F:oxidoreductase activity, acting on the aldehyde or oxo group of donors, NAD or NADP as acceptor"/>
    <property type="evidence" value="ECO:0007669"/>
    <property type="project" value="InterPro"/>
</dbReference>
<dbReference type="InterPro" id="IPR016161">
    <property type="entry name" value="Ald_DH/histidinol_DH"/>
</dbReference>
<evidence type="ECO:0000256" key="3">
    <source>
        <dbReference type="PIRNR" id="PIRNR036492"/>
    </source>
</evidence>
<accession>A0A9D8KCQ4</accession>
<dbReference type="GO" id="GO:0006081">
    <property type="term" value="P:aldehyde metabolic process"/>
    <property type="evidence" value="ECO:0007669"/>
    <property type="project" value="InterPro"/>
</dbReference>
<comment type="similarity">
    <text evidence="1 3 6">Belongs to the aldehyde dehydrogenase family.</text>
</comment>
<dbReference type="Gene3D" id="3.40.309.10">
    <property type="entry name" value="Aldehyde Dehydrogenase, Chain A, domain 2"/>
    <property type="match status" value="1"/>
</dbReference>
<dbReference type="EMBL" id="JAFGIX010000003">
    <property type="protein sequence ID" value="MBN1571707.1"/>
    <property type="molecule type" value="Genomic_DNA"/>
</dbReference>
<sequence>MSRDASTAEREVKRDIGFTICKDPSTGEEIGRSELNTPEDVKLAVAKAREAQPLWAEKSFKERKKAMFKIRDYVIEHADELSEIINKDNGKTRTEAMTAEVFGTVMHIDYLAKNAERFLKDKRLRPSNPMLAYKVSKIVRVPFGVIGIISPWNYPFTIPFVEIIMALMAGNAVILKVATETQMIGRAIERCIQAAELPEGIFYHFNLPGRIAGDAMLSAGIDKLFFTGSVEVGKELMRNASETLTPLSLELGGNDPMLVFPDADVFRAASGALWAGMTNCGQTCASIERIYVHKDVHQKFVDTLGEMIRNLRVGQDVDYCVDICAITIPSQMNTIQDHIDDAVAKGAKIYAQSDYPRASKGNFMPAILLTDVNHTMRVMLEETFGPVIAVMKVDDMDEGLRLANDSKLGLTASVWSKNRKLAEKYGRRIKAGAVMINDHLMCNGLPETPWGGFKESGIGRTHGEFGLQEMTQPICVVQDYLIGAKRNMWWFPHEKSIYDGIQGMINFTYAKNPIKRLGGGLKLMKTFMRTFTKKD</sequence>